<organism evidence="2 3">
    <name type="scientific">Araneus ventricosus</name>
    <name type="common">Orbweaver spider</name>
    <name type="synonym">Epeira ventricosa</name>
    <dbReference type="NCBI Taxonomy" id="182803"/>
    <lineage>
        <taxon>Eukaryota</taxon>
        <taxon>Metazoa</taxon>
        <taxon>Ecdysozoa</taxon>
        <taxon>Arthropoda</taxon>
        <taxon>Chelicerata</taxon>
        <taxon>Arachnida</taxon>
        <taxon>Araneae</taxon>
        <taxon>Araneomorphae</taxon>
        <taxon>Entelegynae</taxon>
        <taxon>Araneoidea</taxon>
        <taxon>Araneidae</taxon>
        <taxon>Araneus</taxon>
    </lineage>
</organism>
<evidence type="ECO:0000256" key="1">
    <source>
        <dbReference type="SAM" id="MobiDB-lite"/>
    </source>
</evidence>
<comment type="caution">
    <text evidence="2">The sequence shown here is derived from an EMBL/GenBank/DDBJ whole genome shotgun (WGS) entry which is preliminary data.</text>
</comment>
<evidence type="ECO:0000313" key="2">
    <source>
        <dbReference type="EMBL" id="GBM00295.1"/>
    </source>
</evidence>
<dbReference type="AlphaFoldDB" id="A0A4Y2CAD4"/>
<protein>
    <submittedName>
        <fullName evidence="2">Uncharacterized protein</fullName>
    </submittedName>
</protein>
<dbReference type="EMBL" id="BGPR01000155">
    <property type="protein sequence ID" value="GBM00295.1"/>
    <property type="molecule type" value="Genomic_DNA"/>
</dbReference>
<reference evidence="2 3" key="1">
    <citation type="journal article" date="2019" name="Sci. Rep.">
        <title>Orb-weaving spider Araneus ventricosus genome elucidates the spidroin gene catalogue.</title>
        <authorList>
            <person name="Kono N."/>
            <person name="Nakamura H."/>
            <person name="Ohtoshi R."/>
            <person name="Moran D.A.P."/>
            <person name="Shinohara A."/>
            <person name="Yoshida Y."/>
            <person name="Fujiwara M."/>
            <person name="Mori M."/>
            <person name="Tomita M."/>
            <person name="Arakawa K."/>
        </authorList>
    </citation>
    <scope>NUCLEOTIDE SEQUENCE [LARGE SCALE GENOMIC DNA]</scope>
</reference>
<dbReference type="Proteomes" id="UP000499080">
    <property type="component" value="Unassembled WGS sequence"/>
</dbReference>
<proteinExistence type="predicted"/>
<sequence length="143" mass="16063">MVSYGNLEKEMPAQVLSSSSDRCSKLRGPSQNSPGVASKRDVDITKLSSRDQRKILISQVPVYLKKRILDLVSNHIITSTSLHPSCSLRHCGSHHGSGSVSRRLLEQRRVPLCLQLRCSPSDLFVEVNESQQMTTGRYRPRFD</sequence>
<gene>
    <name evidence="2" type="ORF">AVEN_32641_1</name>
</gene>
<evidence type="ECO:0000313" key="3">
    <source>
        <dbReference type="Proteomes" id="UP000499080"/>
    </source>
</evidence>
<keyword evidence="3" id="KW-1185">Reference proteome</keyword>
<name>A0A4Y2CAD4_ARAVE</name>
<accession>A0A4Y2CAD4</accession>
<feature type="region of interest" description="Disordered" evidence="1">
    <location>
        <begin position="1"/>
        <end position="43"/>
    </location>
</feature>